<dbReference type="Proteomes" id="UP000011581">
    <property type="component" value="Unassembled WGS sequence"/>
</dbReference>
<dbReference type="InterPro" id="IPR036390">
    <property type="entry name" value="WH_DNA-bd_sf"/>
</dbReference>
<evidence type="ECO:0000313" key="1">
    <source>
        <dbReference type="EMBL" id="EMA63189.1"/>
    </source>
</evidence>
<name>M0P0X4_9EURY</name>
<protein>
    <recommendedName>
        <fullName evidence="3">Repressor phrH2</fullName>
    </recommendedName>
</protein>
<dbReference type="Gene3D" id="1.10.10.10">
    <property type="entry name" value="Winged helix-like DNA-binding domain superfamily/Winged helix DNA-binding domain"/>
    <property type="match status" value="1"/>
</dbReference>
<organism evidence="1 2">
    <name type="scientific">Halorubrum distributum JCM 13561</name>
    <dbReference type="NCBI Taxonomy" id="1227483"/>
    <lineage>
        <taxon>Archaea</taxon>
        <taxon>Methanobacteriati</taxon>
        <taxon>Methanobacteriota</taxon>
        <taxon>Stenosarchaea group</taxon>
        <taxon>Halobacteria</taxon>
        <taxon>Halobacteriales</taxon>
        <taxon>Haloferacaceae</taxon>
        <taxon>Halorubrum</taxon>
        <taxon>Halorubrum distributum group</taxon>
    </lineage>
</organism>
<accession>M0P0X4</accession>
<reference evidence="1 2" key="1">
    <citation type="journal article" date="2014" name="PLoS Genet.">
        <title>Phylogenetically driven sequencing of extremely halophilic archaea reveals strategies for static and dynamic osmo-response.</title>
        <authorList>
            <person name="Becker E.A."/>
            <person name="Seitzer P.M."/>
            <person name="Tritt A."/>
            <person name="Larsen D."/>
            <person name="Krusor M."/>
            <person name="Yao A.I."/>
            <person name="Wu D."/>
            <person name="Madern D."/>
            <person name="Eisen J.A."/>
            <person name="Darling A.E."/>
            <person name="Facciotti M.T."/>
        </authorList>
    </citation>
    <scope>NUCLEOTIDE SEQUENCE [LARGE SCALE GENOMIC DNA]</scope>
    <source>
        <strain evidence="1 2">JCM 13561</strain>
    </source>
</reference>
<dbReference type="AlphaFoldDB" id="M0P0X4"/>
<gene>
    <name evidence="1" type="ORF">C470_03641</name>
</gene>
<dbReference type="RefSeq" id="WP_008365326.1">
    <property type="nucleotide sequence ID" value="NZ_AOJF01000025.1"/>
</dbReference>
<evidence type="ECO:0000313" key="2">
    <source>
        <dbReference type="Proteomes" id="UP000011581"/>
    </source>
</evidence>
<evidence type="ECO:0008006" key="3">
    <source>
        <dbReference type="Google" id="ProtNLM"/>
    </source>
</evidence>
<dbReference type="InterPro" id="IPR036388">
    <property type="entry name" value="WH-like_DNA-bd_sf"/>
</dbReference>
<sequence>MVNEDDRILEYLDREGASSWWEIAHDCELLGGLVRTRLTVLARAGWVAHYNRDELDDHWSITTWGLAYLKGHLDADLVRPLPALRPPHATRPGQWAGF</sequence>
<proteinExistence type="predicted"/>
<dbReference type="EMBL" id="AOJF01000025">
    <property type="protein sequence ID" value="EMA63189.1"/>
    <property type="molecule type" value="Genomic_DNA"/>
</dbReference>
<dbReference type="SUPFAM" id="SSF46785">
    <property type="entry name" value="Winged helix' DNA-binding domain"/>
    <property type="match status" value="1"/>
</dbReference>
<comment type="caution">
    <text evidence="1">The sequence shown here is derived from an EMBL/GenBank/DDBJ whole genome shotgun (WGS) entry which is preliminary data.</text>
</comment>